<gene>
    <name evidence="2" type="ORF">QO014_002888</name>
</gene>
<accession>A0ABU0H9F5</accession>
<dbReference type="EMBL" id="JAUSVO010000004">
    <property type="protein sequence ID" value="MDQ0438493.1"/>
    <property type="molecule type" value="Genomic_DNA"/>
</dbReference>
<organism evidence="2 3">
    <name type="scientific">Kaistia dalseonensis</name>
    <dbReference type="NCBI Taxonomy" id="410840"/>
    <lineage>
        <taxon>Bacteria</taxon>
        <taxon>Pseudomonadati</taxon>
        <taxon>Pseudomonadota</taxon>
        <taxon>Alphaproteobacteria</taxon>
        <taxon>Hyphomicrobiales</taxon>
        <taxon>Kaistiaceae</taxon>
        <taxon>Kaistia</taxon>
    </lineage>
</organism>
<dbReference type="PIRSF" id="PIRSF039032">
    <property type="entry name" value="HigB-2"/>
    <property type="match status" value="1"/>
</dbReference>
<dbReference type="Proteomes" id="UP001241603">
    <property type="component" value="Unassembled WGS sequence"/>
</dbReference>
<sequence length="69" mass="7598">MVKGLRGVRNARFGLHGRGKRGGGRVIYYVTVAPSVLFMLTAYPKNEQDDLDESQRRAILAAIDGIKGH</sequence>
<evidence type="ECO:0000256" key="1">
    <source>
        <dbReference type="SAM" id="Phobius"/>
    </source>
</evidence>
<keyword evidence="1" id="KW-0472">Membrane</keyword>
<keyword evidence="1" id="KW-1133">Transmembrane helix</keyword>
<keyword evidence="3" id="KW-1185">Reference proteome</keyword>
<proteinExistence type="predicted"/>
<name>A0ABU0H9F5_9HYPH</name>
<keyword evidence="1" id="KW-0812">Transmembrane</keyword>
<dbReference type="InterPro" id="IPR009387">
    <property type="entry name" value="HigB-2"/>
</dbReference>
<comment type="caution">
    <text evidence="2">The sequence shown here is derived from an EMBL/GenBank/DDBJ whole genome shotgun (WGS) entry which is preliminary data.</text>
</comment>
<protein>
    <submittedName>
        <fullName evidence="2">Uracil-DNA glycosylase</fullName>
    </submittedName>
</protein>
<evidence type="ECO:0000313" key="3">
    <source>
        <dbReference type="Proteomes" id="UP001241603"/>
    </source>
</evidence>
<reference evidence="2 3" key="1">
    <citation type="submission" date="2023-07" db="EMBL/GenBank/DDBJ databases">
        <title>Genomic Encyclopedia of Type Strains, Phase IV (KMG-IV): sequencing the most valuable type-strain genomes for metagenomic binning, comparative biology and taxonomic classification.</title>
        <authorList>
            <person name="Goeker M."/>
        </authorList>
    </citation>
    <scope>NUCLEOTIDE SEQUENCE [LARGE SCALE GENOMIC DNA]</scope>
    <source>
        <strain evidence="2 3">B6-8</strain>
    </source>
</reference>
<evidence type="ECO:0000313" key="2">
    <source>
        <dbReference type="EMBL" id="MDQ0438493.1"/>
    </source>
</evidence>
<feature type="transmembrane region" description="Helical" evidence="1">
    <location>
        <begin position="26"/>
        <end position="43"/>
    </location>
</feature>
<dbReference type="RefSeq" id="WP_266349408.1">
    <property type="nucleotide sequence ID" value="NZ_JAPKNG010000004.1"/>
</dbReference>